<reference evidence="2" key="1">
    <citation type="journal article" date="2019" name="Int. J. Syst. Evol. Microbiol.">
        <title>The Global Catalogue of Microorganisms (GCM) 10K type strain sequencing project: providing services to taxonomists for standard genome sequencing and annotation.</title>
        <authorList>
            <consortium name="The Broad Institute Genomics Platform"/>
            <consortium name="The Broad Institute Genome Sequencing Center for Infectious Disease"/>
            <person name="Wu L."/>
            <person name="Ma J."/>
        </authorList>
    </citation>
    <scope>NUCLEOTIDE SEQUENCE [LARGE SCALE GENOMIC DNA]</scope>
    <source>
        <strain evidence="2">CGMCC 4.7237</strain>
    </source>
</reference>
<evidence type="ECO:0000313" key="2">
    <source>
        <dbReference type="Proteomes" id="UP001595765"/>
    </source>
</evidence>
<dbReference type="RefSeq" id="WP_386430060.1">
    <property type="nucleotide sequence ID" value="NZ_JBHSBB010000010.1"/>
</dbReference>
<organism evidence="1 2">
    <name type="scientific">Streptomyces polygonati</name>
    <dbReference type="NCBI Taxonomy" id="1617087"/>
    <lineage>
        <taxon>Bacteria</taxon>
        <taxon>Bacillati</taxon>
        <taxon>Actinomycetota</taxon>
        <taxon>Actinomycetes</taxon>
        <taxon>Kitasatosporales</taxon>
        <taxon>Streptomycetaceae</taxon>
        <taxon>Streptomyces</taxon>
    </lineage>
</organism>
<keyword evidence="2" id="KW-1185">Reference proteome</keyword>
<name>A0ABV8HPN2_9ACTN</name>
<evidence type="ECO:0000313" key="1">
    <source>
        <dbReference type="EMBL" id="MFC4032997.1"/>
    </source>
</evidence>
<dbReference type="EMBL" id="JBHSBB010000010">
    <property type="protein sequence ID" value="MFC4032997.1"/>
    <property type="molecule type" value="Genomic_DNA"/>
</dbReference>
<comment type="caution">
    <text evidence="1">The sequence shown here is derived from an EMBL/GenBank/DDBJ whole genome shotgun (WGS) entry which is preliminary data.</text>
</comment>
<dbReference type="Proteomes" id="UP001595765">
    <property type="component" value="Unassembled WGS sequence"/>
</dbReference>
<proteinExistence type="predicted"/>
<gene>
    <name evidence="1" type="ORF">ACFO3J_16070</name>
</gene>
<accession>A0ABV8HPN2</accession>
<sequence>MTAQPEHPTPGPRVRPIPHTIDAVAGSLAPAKRISRPEGSAH</sequence>
<protein>
    <submittedName>
        <fullName evidence="1">Uncharacterized protein</fullName>
    </submittedName>
</protein>